<feature type="compositionally biased region" description="Basic and acidic residues" evidence="4">
    <location>
        <begin position="211"/>
        <end position="222"/>
    </location>
</feature>
<feature type="non-terminal residue" evidence="6">
    <location>
        <position position="1"/>
    </location>
</feature>
<feature type="region of interest" description="Disordered" evidence="4">
    <location>
        <begin position="150"/>
        <end position="175"/>
    </location>
</feature>
<feature type="region of interest" description="Disordered" evidence="4">
    <location>
        <begin position="1"/>
        <end position="35"/>
    </location>
</feature>
<evidence type="ECO:0000256" key="4">
    <source>
        <dbReference type="SAM" id="MobiDB-lite"/>
    </source>
</evidence>
<evidence type="ECO:0000313" key="6">
    <source>
        <dbReference type="EMBL" id="JAT64626.1"/>
    </source>
</evidence>
<dbReference type="PANTHER" id="PTHR31319">
    <property type="entry name" value="ZINC FINGER PROTEIN CONSTANS-LIKE 4"/>
    <property type="match status" value="1"/>
</dbReference>
<dbReference type="PANTHER" id="PTHR31319:SF98">
    <property type="entry name" value="TRANSCRIPTION FACTOR GHD7"/>
    <property type="match status" value="1"/>
</dbReference>
<evidence type="ECO:0000256" key="2">
    <source>
        <dbReference type="ARBA" id="ARBA00023242"/>
    </source>
</evidence>
<dbReference type="EMBL" id="GDJX01003310">
    <property type="protein sequence ID" value="JAT64626.1"/>
    <property type="molecule type" value="Transcribed_RNA"/>
</dbReference>
<feature type="region of interest" description="Disordered" evidence="4">
    <location>
        <begin position="106"/>
        <end position="128"/>
    </location>
</feature>
<evidence type="ECO:0000256" key="3">
    <source>
        <dbReference type="PROSITE-ProRule" id="PRU00357"/>
    </source>
</evidence>
<keyword evidence="2 3" id="KW-0539">Nucleus</keyword>
<feature type="compositionally biased region" description="Pro residues" evidence="4">
    <location>
        <begin position="113"/>
        <end position="125"/>
    </location>
</feature>
<evidence type="ECO:0000256" key="1">
    <source>
        <dbReference type="ARBA" id="ARBA00004123"/>
    </source>
</evidence>
<reference evidence="6" key="1">
    <citation type="submission" date="2015-07" db="EMBL/GenBank/DDBJ databases">
        <title>Transcriptome Assembly of Anthurium amnicola.</title>
        <authorList>
            <person name="Suzuki J."/>
        </authorList>
    </citation>
    <scope>NUCLEOTIDE SEQUENCE</scope>
</reference>
<organism evidence="6">
    <name type="scientific">Anthurium amnicola</name>
    <dbReference type="NCBI Taxonomy" id="1678845"/>
    <lineage>
        <taxon>Eukaryota</taxon>
        <taxon>Viridiplantae</taxon>
        <taxon>Streptophyta</taxon>
        <taxon>Embryophyta</taxon>
        <taxon>Tracheophyta</taxon>
        <taxon>Spermatophyta</taxon>
        <taxon>Magnoliopsida</taxon>
        <taxon>Liliopsida</taxon>
        <taxon>Araceae</taxon>
        <taxon>Pothoideae</taxon>
        <taxon>Potheae</taxon>
        <taxon>Anthurium</taxon>
    </lineage>
</organism>
<dbReference type="AlphaFoldDB" id="A0A1D1ZCK8"/>
<feature type="region of interest" description="Disordered" evidence="4">
    <location>
        <begin position="201"/>
        <end position="222"/>
    </location>
</feature>
<proteinExistence type="predicted"/>
<dbReference type="PROSITE" id="PS51017">
    <property type="entry name" value="CCT"/>
    <property type="match status" value="1"/>
</dbReference>
<dbReference type="InterPro" id="IPR010402">
    <property type="entry name" value="CCT_domain"/>
</dbReference>
<feature type="domain" description="CCT" evidence="5">
    <location>
        <begin position="223"/>
        <end position="265"/>
    </location>
</feature>
<dbReference type="InterPro" id="IPR045281">
    <property type="entry name" value="CONSTANS-like"/>
</dbReference>
<sequence>LSLARSLSPFEHSSANTSPRPLPCSAASRHPQAPQEATAHAMSWLKRCNVCGGGGGFYCPHLNPDLNQGVTAFPCGGGYTEGLQEFQFLGQDGAVPWLLNHADNGGVPVAGDAPPPAPPPAPPHPQLQVAPAFGSLEWLSNSCSPHGPALSGCSSTGSLPELAPKSPSADVSMSGPAASLGTAMPFCGGASFAHEPPSLNVAAGGKTASSGKDDGGGGNISERKARVLRYREKRKRRRFEKQIRYASRKAYAETRPRIKGRFAKTGEAKQPAVTVPPQYSSQQLGMGWFRP</sequence>
<feature type="region of interest" description="Disordered" evidence="4">
    <location>
        <begin position="256"/>
        <end position="291"/>
    </location>
</feature>
<dbReference type="GO" id="GO:0003700">
    <property type="term" value="F:DNA-binding transcription factor activity"/>
    <property type="evidence" value="ECO:0007669"/>
    <property type="project" value="TreeGrafter"/>
</dbReference>
<comment type="subcellular location">
    <subcellularLocation>
        <location evidence="1 3">Nucleus</location>
    </subcellularLocation>
</comment>
<dbReference type="GO" id="GO:0005634">
    <property type="term" value="C:nucleus"/>
    <property type="evidence" value="ECO:0007669"/>
    <property type="project" value="UniProtKB-SubCell"/>
</dbReference>
<accession>A0A1D1ZCK8</accession>
<name>A0A1D1ZCK8_9ARAE</name>
<evidence type="ECO:0000259" key="5">
    <source>
        <dbReference type="PROSITE" id="PS51017"/>
    </source>
</evidence>
<dbReference type="Pfam" id="PF06203">
    <property type="entry name" value="CCT"/>
    <property type="match status" value="1"/>
</dbReference>
<gene>
    <name evidence="6" type="primary">COL5_2</name>
    <name evidence="6" type="ORF">g.40816</name>
</gene>
<protein>
    <submittedName>
        <fullName evidence="6">Zinc finger protein CONSTANS-LIKE 5</fullName>
    </submittedName>
</protein>
<dbReference type="GO" id="GO:0009909">
    <property type="term" value="P:regulation of flower development"/>
    <property type="evidence" value="ECO:0007669"/>
    <property type="project" value="InterPro"/>
</dbReference>